<evidence type="ECO:0000256" key="1">
    <source>
        <dbReference type="ARBA" id="ARBA00023015"/>
    </source>
</evidence>
<evidence type="ECO:0000313" key="6">
    <source>
        <dbReference type="EMBL" id="CDZ33990.1"/>
    </source>
</evidence>
<organism evidence="6 7">
    <name type="scientific">Neorhizobium galegae bv. officinalis</name>
    <dbReference type="NCBI Taxonomy" id="323656"/>
    <lineage>
        <taxon>Bacteria</taxon>
        <taxon>Pseudomonadati</taxon>
        <taxon>Pseudomonadota</taxon>
        <taxon>Alphaproteobacteria</taxon>
        <taxon>Hyphomicrobiales</taxon>
        <taxon>Rhizobiaceae</taxon>
        <taxon>Rhizobium/Agrobacterium group</taxon>
        <taxon>Neorhizobium</taxon>
    </lineage>
</organism>
<keyword evidence="3" id="KW-0804">Transcription</keyword>
<dbReference type="GO" id="GO:0003677">
    <property type="term" value="F:DNA binding"/>
    <property type="evidence" value="ECO:0007669"/>
    <property type="project" value="UniProtKB-KW"/>
</dbReference>
<dbReference type="InterPro" id="IPR008920">
    <property type="entry name" value="TF_FadR/GntR_C"/>
</dbReference>
<sequence>MAKRESGLTLKRADNITGEAPSRKGRNLVETVGRRMRDAIASGALKPGDKLPTESGLTLQYEVSRTVIREAIASLRADNLVEVRHGVGVFVLAPQGGLQAGFRTVDANRVSSIIEMLEVRAAIEIEAAGLAAVRSSPAQQELIFECLETIKRQIAAGAATVESDRAFHLAIADATNNPRFRELLEAIGKQMIPRSLLQEGEVEISPPEYLAQIQDEHARIARAITDGDDSAARDAMRMHLKGSQQRYRSLIRRP</sequence>
<dbReference type="CDD" id="cd07377">
    <property type="entry name" value="WHTH_GntR"/>
    <property type="match status" value="1"/>
</dbReference>
<dbReference type="PROSITE" id="PS50949">
    <property type="entry name" value="HTH_GNTR"/>
    <property type="match status" value="1"/>
</dbReference>
<feature type="region of interest" description="Disordered" evidence="4">
    <location>
        <begin position="1"/>
        <end position="25"/>
    </location>
</feature>
<dbReference type="Gene3D" id="1.20.120.530">
    <property type="entry name" value="GntR ligand-binding domain-like"/>
    <property type="match status" value="1"/>
</dbReference>
<dbReference type="Pfam" id="PF07729">
    <property type="entry name" value="FCD"/>
    <property type="match status" value="1"/>
</dbReference>
<dbReference type="GO" id="GO:0003700">
    <property type="term" value="F:DNA-binding transcription factor activity"/>
    <property type="evidence" value="ECO:0007669"/>
    <property type="project" value="InterPro"/>
</dbReference>
<dbReference type="InterPro" id="IPR011711">
    <property type="entry name" value="GntR_C"/>
</dbReference>
<keyword evidence="1" id="KW-0805">Transcription regulation</keyword>
<evidence type="ECO:0000259" key="5">
    <source>
        <dbReference type="PROSITE" id="PS50949"/>
    </source>
</evidence>
<dbReference type="SMART" id="SM00895">
    <property type="entry name" value="FCD"/>
    <property type="match status" value="1"/>
</dbReference>
<evidence type="ECO:0000313" key="7">
    <source>
        <dbReference type="Proteomes" id="UP000046176"/>
    </source>
</evidence>
<name>A0A0T7FG55_NEOGA</name>
<dbReference type="SUPFAM" id="SSF46785">
    <property type="entry name" value="Winged helix' DNA-binding domain"/>
    <property type="match status" value="1"/>
</dbReference>
<dbReference type="RefSeq" id="WP_080951084.1">
    <property type="nucleotide sequence ID" value="NZ_CCRH01000005.1"/>
</dbReference>
<dbReference type="SMART" id="SM00345">
    <property type="entry name" value="HTH_GNTR"/>
    <property type="match status" value="1"/>
</dbReference>
<feature type="domain" description="HTH gntR-type" evidence="5">
    <location>
        <begin position="26"/>
        <end position="94"/>
    </location>
</feature>
<evidence type="ECO:0000256" key="4">
    <source>
        <dbReference type="SAM" id="MobiDB-lite"/>
    </source>
</evidence>
<dbReference type="Proteomes" id="UP000046176">
    <property type="component" value="Unassembled WGS sequence"/>
</dbReference>
<dbReference type="PANTHER" id="PTHR43537:SF5">
    <property type="entry name" value="UXU OPERON TRANSCRIPTIONAL REGULATOR"/>
    <property type="match status" value="1"/>
</dbReference>
<dbReference type="EMBL" id="CCRH01000005">
    <property type="protein sequence ID" value="CDZ33990.1"/>
    <property type="molecule type" value="Genomic_DNA"/>
</dbReference>
<keyword evidence="2" id="KW-0238">DNA-binding</keyword>
<evidence type="ECO:0000256" key="3">
    <source>
        <dbReference type="ARBA" id="ARBA00023163"/>
    </source>
</evidence>
<dbReference type="InterPro" id="IPR036390">
    <property type="entry name" value="WH_DNA-bd_sf"/>
</dbReference>
<dbReference type="InterPro" id="IPR036388">
    <property type="entry name" value="WH-like_DNA-bd_sf"/>
</dbReference>
<accession>A0A0T7FG55</accession>
<dbReference type="PANTHER" id="PTHR43537">
    <property type="entry name" value="TRANSCRIPTIONAL REGULATOR, GNTR FAMILY"/>
    <property type="match status" value="1"/>
</dbReference>
<dbReference type="Gene3D" id="1.10.10.10">
    <property type="entry name" value="Winged helix-like DNA-binding domain superfamily/Winged helix DNA-binding domain"/>
    <property type="match status" value="1"/>
</dbReference>
<dbReference type="AlphaFoldDB" id="A0A0T7FG55"/>
<reference evidence="6 7" key="1">
    <citation type="submission" date="2014-08" db="EMBL/GenBank/DDBJ databases">
        <authorList>
            <person name="Chen Y.-H."/>
        </authorList>
    </citation>
    <scope>NUCLEOTIDE SEQUENCE [LARGE SCALE GENOMIC DNA]</scope>
</reference>
<evidence type="ECO:0000256" key="2">
    <source>
        <dbReference type="ARBA" id="ARBA00023125"/>
    </source>
</evidence>
<dbReference type="SUPFAM" id="SSF48008">
    <property type="entry name" value="GntR ligand-binding domain-like"/>
    <property type="match status" value="1"/>
</dbReference>
<dbReference type="PRINTS" id="PR00035">
    <property type="entry name" value="HTHGNTR"/>
</dbReference>
<proteinExistence type="predicted"/>
<dbReference type="Pfam" id="PF00392">
    <property type="entry name" value="GntR"/>
    <property type="match status" value="1"/>
</dbReference>
<dbReference type="InterPro" id="IPR000524">
    <property type="entry name" value="Tscrpt_reg_HTH_GntR"/>
</dbReference>
<feature type="compositionally biased region" description="Basic and acidic residues" evidence="4">
    <location>
        <begin position="1"/>
        <end position="14"/>
    </location>
</feature>
<dbReference type="OrthoDB" id="9809707at2"/>
<protein>
    <submittedName>
        <fullName evidence="6">GntR domain protein</fullName>
    </submittedName>
</protein>
<gene>
    <name evidence="6" type="ORF">NGAL_HAMBI1145_20810</name>
</gene>